<evidence type="ECO:0000256" key="5">
    <source>
        <dbReference type="ARBA" id="ARBA00022989"/>
    </source>
</evidence>
<organism evidence="9 10">
    <name type="scientific">Labedaea rhizosphaerae</name>
    <dbReference type="NCBI Taxonomy" id="598644"/>
    <lineage>
        <taxon>Bacteria</taxon>
        <taxon>Bacillati</taxon>
        <taxon>Actinomycetota</taxon>
        <taxon>Actinomycetes</taxon>
        <taxon>Pseudonocardiales</taxon>
        <taxon>Pseudonocardiaceae</taxon>
        <taxon>Labedaea</taxon>
    </lineage>
</organism>
<feature type="transmembrane region" description="Helical" evidence="7">
    <location>
        <begin position="72"/>
        <end position="93"/>
    </location>
</feature>
<evidence type="ECO:0000313" key="10">
    <source>
        <dbReference type="Proteomes" id="UP000295444"/>
    </source>
</evidence>
<keyword evidence="5 7" id="KW-1133">Transmembrane helix</keyword>
<dbReference type="Proteomes" id="UP000295444">
    <property type="component" value="Unassembled WGS sequence"/>
</dbReference>
<evidence type="ECO:0000256" key="1">
    <source>
        <dbReference type="ARBA" id="ARBA00004651"/>
    </source>
</evidence>
<dbReference type="InterPro" id="IPR000620">
    <property type="entry name" value="EamA_dom"/>
</dbReference>
<keyword evidence="6 7" id="KW-0472">Membrane</keyword>
<reference evidence="9 10" key="1">
    <citation type="submission" date="2019-03" db="EMBL/GenBank/DDBJ databases">
        <title>Genomic Encyclopedia of Type Strains, Phase IV (KMG-IV): sequencing the most valuable type-strain genomes for metagenomic binning, comparative biology and taxonomic classification.</title>
        <authorList>
            <person name="Goeker M."/>
        </authorList>
    </citation>
    <scope>NUCLEOTIDE SEQUENCE [LARGE SCALE GENOMIC DNA]</scope>
    <source>
        <strain evidence="9 10">DSM 45361</strain>
    </source>
</reference>
<feature type="transmembrane region" description="Helical" evidence="7">
    <location>
        <begin position="221"/>
        <end position="242"/>
    </location>
</feature>
<comment type="caution">
    <text evidence="9">The sequence shown here is derived from an EMBL/GenBank/DDBJ whole genome shotgun (WGS) entry which is preliminary data.</text>
</comment>
<keyword evidence="4 7" id="KW-0812">Transmembrane</keyword>
<dbReference type="Pfam" id="PF00892">
    <property type="entry name" value="EamA"/>
    <property type="match status" value="2"/>
</dbReference>
<dbReference type="EMBL" id="SNXZ01000002">
    <property type="protein sequence ID" value="TDQ00282.1"/>
    <property type="molecule type" value="Genomic_DNA"/>
</dbReference>
<dbReference type="PANTHER" id="PTHR32322:SF18">
    <property type="entry name" value="S-ADENOSYLMETHIONINE_S-ADENOSYLHOMOCYSTEINE TRANSPORTER"/>
    <property type="match status" value="1"/>
</dbReference>
<feature type="transmembrane region" description="Helical" evidence="7">
    <location>
        <begin position="254"/>
        <end position="273"/>
    </location>
</feature>
<dbReference type="InterPro" id="IPR037185">
    <property type="entry name" value="EmrE-like"/>
</dbReference>
<sequence length="307" mass="30616">MVLPAFRVRHSTVCLSAAGICWGAGGVTGQALADATGLSAAVVAADRLGCGGGLLVLALALRRAPLPRHRVVWLRILAVAGLSAVFQTFYFAATAVGSVSTATLITIGSAPVFVAVAEAAMARTRPAAGVIRRVVVGVLGLVALVGVPSAGTSLAANLLAAAFAAAAGLAFALFTLLGRRPLAHVAQPTVTGYGFLVGGVLIAAVSAPFGTWHSLTFPVTALSAGLLVLLATVPTALAYSLFAVGLRDAPASTASILALLEPLTGTLLAIAVFGDTLSASQVLGALLLAGCVLDATLADQAAHRREK</sequence>
<keyword evidence="10" id="KW-1185">Reference proteome</keyword>
<dbReference type="InterPro" id="IPR050638">
    <property type="entry name" value="AA-Vitamin_Transporters"/>
</dbReference>
<proteinExistence type="inferred from homology"/>
<gene>
    <name evidence="9" type="ORF">EV186_102143</name>
</gene>
<feature type="transmembrane region" description="Helical" evidence="7">
    <location>
        <begin position="134"/>
        <end position="152"/>
    </location>
</feature>
<feature type="transmembrane region" description="Helical" evidence="7">
    <location>
        <begin position="158"/>
        <end position="178"/>
    </location>
</feature>
<dbReference type="PANTHER" id="PTHR32322">
    <property type="entry name" value="INNER MEMBRANE TRANSPORTER"/>
    <property type="match status" value="1"/>
</dbReference>
<feature type="transmembrane region" description="Helical" evidence="7">
    <location>
        <begin position="190"/>
        <end position="209"/>
    </location>
</feature>
<evidence type="ECO:0000259" key="8">
    <source>
        <dbReference type="Pfam" id="PF00892"/>
    </source>
</evidence>
<feature type="transmembrane region" description="Helical" evidence="7">
    <location>
        <begin position="99"/>
        <end position="122"/>
    </location>
</feature>
<evidence type="ECO:0000313" key="9">
    <source>
        <dbReference type="EMBL" id="TDQ00282.1"/>
    </source>
</evidence>
<accession>A0A4R6SEF3</accession>
<evidence type="ECO:0000256" key="2">
    <source>
        <dbReference type="ARBA" id="ARBA00007362"/>
    </source>
</evidence>
<feature type="transmembrane region" description="Helical" evidence="7">
    <location>
        <begin position="39"/>
        <end position="60"/>
    </location>
</feature>
<evidence type="ECO:0000256" key="3">
    <source>
        <dbReference type="ARBA" id="ARBA00022475"/>
    </source>
</evidence>
<dbReference type="SUPFAM" id="SSF103481">
    <property type="entry name" value="Multidrug resistance efflux transporter EmrE"/>
    <property type="match status" value="2"/>
</dbReference>
<feature type="domain" description="EamA" evidence="8">
    <location>
        <begin position="15"/>
        <end position="144"/>
    </location>
</feature>
<evidence type="ECO:0000256" key="7">
    <source>
        <dbReference type="SAM" id="Phobius"/>
    </source>
</evidence>
<comment type="similarity">
    <text evidence="2">Belongs to the EamA transporter family.</text>
</comment>
<keyword evidence="3" id="KW-1003">Cell membrane</keyword>
<protein>
    <submittedName>
        <fullName evidence="9">DME family drug/metabolite transporter</fullName>
    </submittedName>
</protein>
<feature type="domain" description="EamA" evidence="8">
    <location>
        <begin position="160"/>
        <end position="289"/>
    </location>
</feature>
<dbReference type="AlphaFoldDB" id="A0A4R6SEF3"/>
<name>A0A4R6SEF3_LABRH</name>
<evidence type="ECO:0000256" key="6">
    <source>
        <dbReference type="ARBA" id="ARBA00023136"/>
    </source>
</evidence>
<comment type="subcellular location">
    <subcellularLocation>
        <location evidence="1">Cell membrane</location>
        <topology evidence="1">Multi-pass membrane protein</topology>
    </subcellularLocation>
</comment>
<dbReference type="GO" id="GO:0005886">
    <property type="term" value="C:plasma membrane"/>
    <property type="evidence" value="ECO:0007669"/>
    <property type="project" value="UniProtKB-SubCell"/>
</dbReference>
<evidence type="ECO:0000256" key="4">
    <source>
        <dbReference type="ARBA" id="ARBA00022692"/>
    </source>
</evidence>